<keyword evidence="3" id="KW-1185">Reference proteome</keyword>
<accession>A0A1D3CV70</accession>
<evidence type="ECO:0000256" key="1">
    <source>
        <dbReference type="SAM" id="MobiDB-lite"/>
    </source>
</evidence>
<evidence type="ECO:0000313" key="3">
    <source>
        <dbReference type="Proteomes" id="UP000095192"/>
    </source>
</evidence>
<dbReference type="Proteomes" id="UP000095192">
    <property type="component" value="Unassembled WGS sequence"/>
</dbReference>
<comment type="caution">
    <text evidence="2">The sequence shown here is derived from an EMBL/GenBank/DDBJ whole genome shotgun (WGS) entry which is preliminary data.</text>
</comment>
<dbReference type="InParanoid" id="A0A1D3CV70"/>
<protein>
    <submittedName>
        <fullName evidence="2">Uncharacterized protein</fullName>
    </submittedName>
</protein>
<name>A0A1D3CV70_9EIME</name>
<feature type="region of interest" description="Disordered" evidence="1">
    <location>
        <begin position="21"/>
        <end position="48"/>
    </location>
</feature>
<dbReference type="VEuPathDB" id="ToxoDB:cyc_03224"/>
<organism evidence="2 3">
    <name type="scientific">Cyclospora cayetanensis</name>
    <dbReference type="NCBI Taxonomy" id="88456"/>
    <lineage>
        <taxon>Eukaryota</taxon>
        <taxon>Sar</taxon>
        <taxon>Alveolata</taxon>
        <taxon>Apicomplexa</taxon>
        <taxon>Conoidasida</taxon>
        <taxon>Coccidia</taxon>
        <taxon>Eucoccidiorida</taxon>
        <taxon>Eimeriorina</taxon>
        <taxon>Eimeriidae</taxon>
        <taxon>Cyclospora</taxon>
    </lineage>
</organism>
<feature type="region of interest" description="Disordered" evidence="1">
    <location>
        <begin position="407"/>
        <end position="429"/>
    </location>
</feature>
<dbReference type="AlphaFoldDB" id="A0A1D3CV70"/>
<feature type="region of interest" description="Disordered" evidence="1">
    <location>
        <begin position="249"/>
        <end position="271"/>
    </location>
</feature>
<proteinExistence type="predicted"/>
<sequence>MAEGGGCRVKRRGRLSIRPWSSLPNSRLGASPSLAISPESQSPVHGSSYFGGGTEESLCLPERLVTNEQSQLEHQYSVQLHPQHLLYHDLPPHYPQYEQQLQGGGACLRNDHYLHPQTLLPPPSANRGALVHHQGSGYCGLLAPPHDMRSSGKSLCATPPEAARCRSKRLMEMPEHRGVRRSGTVSLLRGTGGGGTPHGFLPESFQRAMGGGSVVDKKRHAWEGVSRGPLPSAWVLVGGPSSGMDNFVTLSPSSPSTPSSPTPPAGAARNGWSLPMDVLRDWYKAAEADDVGTETGGTAEPAAVTGNPSDRGFTNGLILPFEGGSDARRQSRANPSGVAIATAKDADLRRDEKLAAAMLSEGGRHCREGHTGANMVLLPLGVFSLDSSSAFCRESSPPQRIKFRAMPHGSSGCSRDGGAQPAGYVNNDS</sequence>
<evidence type="ECO:0000313" key="2">
    <source>
        <dbReference type="EMBL" id="OEH75088.1"/>
    </source>
</evidence>
<gene>
    <name evidence="2" type="ORF">cyc_03224</name>
</gene>
<dbReference type="EMBL" id="JROU02001829">
    <property type="protein sequence ID" value="OEH75088.1"/>
    <property type="molecule type" value="Genomic_DNA"/>
</dbReference>
<feature type="region of interest" description="Disordered" evidence="1">
    <location>
        <begin position="290"/>
        <end position="311"/>
    </location>
</feature>
<reference evidence="2 3" key="1">
    <citation type="journal article" date="2016" name="BMC Genomics">
        <title>Comparative genomics reveals Cyclospora cayetanensis possesses coccidia-like metabolism and invasion components but unique surface antigens.</title>
        <authorList>
            <person name="Liu S."/>
            <person name="Wang L."/>
            <person name="Zheng H."/>
            <person name="Xu Z."/>
            <person name="Roellig D.M."/>
            <person name="Li N."/>
            <person name="Frace M.A."/>
            <person name="Tang K."/>
            <person name="Arrowood M.J."/>
            <person name="Moss D.M."/>
            <person name="Zhang L."/>
            <person name="Feng Y."/>
            <person name="Xiao L."/>
        </authorList>
    </citation>
    <scope>NUCLEOTIDE SEQUENCE [LARGE SCALE GENOMIC DNA]</scope>
    <source>
        <strain evidence="2 3">CHN_HEN01</strain>
    </source>
</reference>